<feature type="compositionally biased region" description="Polar residues" evidence="6">
    <location>
        <begin position="470"/>
        <end position="487"/>
    </location>
</feature>
<dbReference type="GO" id="GO:0061630">
    <property type="term" value="F:ubiquitin protein ligase activity"/>
    <property type="evidence" value="ECO:0007669"/>
    <property type="project" value="UniProtKB-EC"/>
</dbReference>
<dbReference type="Gene3D" id="1.25.10.10">
    <property type="entry name" value="Leucine-rich Repeat Variant"/>
    <property type="match status" value="1"/>
</dbReference>
<dbReference type="GO" id="GO:0016567">
    <property type="term" value="P:protein ubiquitination"/>
    <property type="evidence" value="ECO:0007669"/>
    <property type="project" value="UniProtKB-UniPathway"/>
</dbReference>
<dbReference type="PANTHER" id="PTHR23315:SF339">
    <property type="entry name" value="U-BOX DOMAIN-CONTAINING PROTEIN 40"/>
    <property type="match status" value="1"/>
</dbReference>
<dbReference type="EMBL" id="LFYR01001529">
    <property type="protein sequence ID" value="KMZ61175.1"/>
    <property type="molecule type" value="Genomic_DNA"/>
</dbReference>
<gene>
    <name evidence="8" type="ORF">ZOSMA_54G01060</name>
</gene>
<keyword evidence="5" id="KW-0833">Ubl conjugation pathway</keyword>
<keyword evidence="9" id="KW-1185">Reference proteome</keyword>
<reference evidence="9" key="1">
    <citation type="journal article" date="2016" name="Nature">
        <title>The genome of the seagrass Zostera marina reveals angiosperm adaptation to the sea.</title>
        <authorList>
            <person name="Olsen J.L."/>
            <person name="Rouze P."/>
            <person name="Verhelst B."/>
            <person name="Lin Y.-C."/>
            <person name="Bayer T."/>
            <person name="Collen J."/>
            <person name="Dattolo E."/>
            <person name="De Paoli E."/>
            <person name="Dittami S."/>
            <person name="Maumus F."/>
            <person name="Michel G."/>
            <person name="Kersting A."/>
            <person name="Lauritano C."/>
            <person name="Lohaus R."/>
            <person name="Toepel M."/>
            <person name="Tonon T."/>
            <person name="Vanneste K."/>
            <person name="Amirebrahimi M."/>
            <person name="Brakel J."/>
            <person name="Bostroem C."/>
            <person name="Chovatia M."/>
            <person name="Grimwood J."/>
            <person name="Jenkins J.W."/>
            <person name="Jueterbock A."/>
            <person name="Mraz A."/>
            <person name="Stam W.T."/>
            <person name="Tice H."/>
            <person name="Bornberg-Bauer E."/>
            <person name="Green P.J."/>
            <person name="Pearson G.A."/>
            <person name="Procaccini G."/>
            <person name="Duarte C.M."/>
            <person name="Schmutz J."/>
            <person name="Reusch T.B.H."/>
            <person name="Van de Peer Y."/>
        </authorList>
    </citation>
    <scope>NUCLEOTIDE SEQUENCE [LARGE SCALE GENOMIC DNA]</scope>
    <source>
        <strain evidence="9">cv. Finnish</strain>
    </source>
</reference>
<name>A0A0K9NZ06_ZOSMR</name>
<evidence type="ECO:0000259" key="7">
    <source>
        <dbReference type="PROSITE" id="PS51698"/>
    </source>
</evidence>
<dbReference type="Gene3D" id="3.30.40.10">
    <property type="entry name" value="Zinc/RING finger domain, C3HC4 (zinc finger)"/>
    <property type="match status" value="1"/>
</dbReference>
<evidence type="ECO:0000256" key="5">
    <source>
        <dbReference type="ARBA" id="ARBA00022786"/>
    </source>
</evidence>
<dbReference type="GO" id="GO:0005737">
    <property type="term" value="C:cytoplasm"/>
    <property type="evidence" value="ECO:0000318"/>
    <property type="project" value="GO_Central"/>
</dbReference>
<accession>A0A0K9NZ06</accession>
<sequence>MAGGDDGKTKTGRISLSNSYSTSSSASSSEMDGKQQPPKDFVCPISGRMMADPVIIPNGETFERGCIQAYLDQREEEMDRGRDPSGSFSPATPLVPNLALRSTIFSWCDSHDVDRPRPILRDEAVRLVESWMKNEEKEEKCSVSALSRDGGSTSDSSEIVSPVEEEILAKLKSSIVENQSEGLVLLRETTRNSEEERTLLCTQTLLLSLRPFLFSRLPNLQSNAVAAVVNLSLHRPNKSSIIRSGVVPSLVSALKTLNSETRSHAVAAIFSLSTDESCRAAIGALGALPPLLNIFSKSNEDVGIRRDAGLAIYHLSMTCSANRSKLVRMGAGKIILAIVSKHHLGKLVGVSLKIVANLARCSEGRAALMDAMAVEVVVDLLRKISHHREIESATAERRERCVEILYGFGQWSLRFRGLAKATGADEVLRNVPEMEDEVIKSPPNEGGGETKVKKMVEKILSAMSGEKQDYTNGISGDSRHFSTTTGVSDPGVISPRRRDLRRTDIQSSKF</sequence>
<organism evidence="8 9">
    <name type="scientific">Zostera marina</name>
    <name type="common">Eelgrass</name>
    <dbReference type="NCBI Taxonomy" id="29655"/>
    <lineage>
        <taxon>Eukaryota</taxon>
        <taxon>Viridiplantae</taxon>
        <taxon>Streptophyta</taxon>
        <taxon>Embryophyta</taxon>
        <taxon>Tracheophyta</taxon>
        <taxon>Spermatophyta</taxon>
        <taxon>Magnoliopsida</taxon>
        <taxon>Liliopsida</taxon>
        <taxon>Zosteraceae</taxon>
        <taxon>Zostera</taxon>
    </lineage>
</organism>
<dbReference type="SUPFAM" id="SSF57850">
    <property type="entry name" value="RING/U-box"/>
    <property type="match status" value="1"/>
</dbReference>
<feature type="region of interest" description="Disordered" evidence="6">
    <location>
        <begin position="467"/>
        <end position="510"/>
    </location>
</feature>
<dbReference type="SMART" id="SM00185">
    <property type="entry name" value="ARM"/>
    <property type="match status" value="2"/>
</dbReference>
<comment type="catalytic activity">
    <reaction evidence="1">
        <text>S-ubiquitinyl-[E2 ubiquitin-conjugating enzyme]-L-cysteine + [acceptor protein]-L-lysine = [E2 ubiquitin-conjugating enzyme]-L-cysteine + N(6)-ubiquitinyl-[acceptor protein]-L-lysine.</text>
        <dbReference type="EC" id="2.3.2.27"/>
    </reaction>
</comment>
<dbReference type="PANTHER" id="PTHR23315">
    <property type="entry name" value="U BOX DOMAIN-CONTAINING"/>
    <property type="match status" value="1"/>
</dbReference>
<evidence type="ECO:0000256" key="6">
    <source>
        <dbReference type="SAM" id="MobiDB-lite"/>
    </source>
</evidence>
<dbReference type="InterPro" id="IPR013083">
    <property type="entry name" value="Znf_RING/FYVE/PHD"/>
</dbReference>
<dbReference type="OMA" id="TSEMECR"/>
<dbReference type="STRING" id="29655.A0A0K9NZ06"/>
<evidence type="ECO:0000256" key="3">
    <source>
        <dbReference type="ARBA" id="ARBA00012483"/>
    </source>
</evidence>
<dbReference type="InterPro" id="IPR011989">
    <property type="entry name" value="ARM-like"/>
</dbReference>
<dbReference type="OrthoDB" id="7537227at2759"/>
<evidence type="ECO:0000313" key="9">
    <source>
        <dbReference type="Proteomes" id="UP000036987"/>
    </source>
</evidence>
<evidence type="ECO:0000256" key="2">
    <source>
        <dbReference type="ARBA" id="ARBA00004906"/>
    </source>
</evidence>
<feature type="domain" description="U-box" evidence="7">
    <location>
        <begin position="36"/>
        <end position="114"/>
    </location>
</feature>
<dbReference type="Pfam" id="PF00514">
    <property type="entry name" value="Arm"/>
    <property type="match status" value="1"/>
</dbReference>
<dbReference type="AlphaFoldDB" id="A0A0K9NZ06"/>
<dbReference type="UniPathway" id="UPA00143"/>
<dbReference type="GO" id="GO:0005634">
    <property type="term" value="C:nucleus"/>
    <property type="evidence" value="ECO:0000318"/>
    <property type="project" value="GO_Central"/>
</dbReference>
<keyword evidence="4" id="KW-0808">Transferase</keyword>
<protein>
    <recommendedName>
        <fullName evidence="3">RING-type E3 ubiquitin transferase</fullName>
        <ecNumber evidence="3">2.3.2.27</ecNumber>
    </recommendedName>
</protein>
<dbReference type="InterPro" id="IPR003613">
    <property type="entry name" value="Ubox_domain"/>
</dbReference>
<comment type="pathway">
    <text evidence="2">Protein modification; protein ubiquitination.</text>
</comment>
<evidence type="ECO:0000313" key="8">
    <source>
        <dbReference type="EMBL" id="KMZ61175.1"/>
    </source>
</evidence>
<dbReference type="InterPro" id="IPR016024">
    <property type="entry name" value="ARM-type_fold"/>
</dbReference>
<dbReference type="Proteomes" id="UP000036987">
    <property type="component" value="Unassembled WGS sequence"/>
</dbReference>
<proteinExistence type="predicted"/>
<dbReference type="PROSITE" id="PS51698">
    <property type="entry name" value="U_BOX"/>
    <property type="match status" value="1"/>
</dbReference>
<dbReference type="Pfam" id="PF04564">
    <property type="entry name" value="U-box"/>
    <property type="match status" value="1"/>
</dbReference>
<dbReference type="InterPro" id="IPR000225">
    <property type="entry name" value="Armadillo"/>
</dbReference>
<feature type="region of interest" description="Disordered" evidence="6">
    <location>
        <begin position="1"/>
        <end position="45"/>
    </location>
</feature>
<comment type="caution">
    <text evidence="8">The sequence shown here is derived from an EMBL/GenBank/DDBJ whole genome shotgun (WGS) entry which is preliminary data.</text>
</comment>
<dbReference type="SMART" id="SM00504">
    <property type="entry name" value="Ubox"/>
    <property type="match status" value="1"/>
</dbReference>
<dbReference type="SUPFAM" id="SSF48371">
    <property type="entry name" value="ARM repeat"/>
    <property type="match status" value="1"/>
</dbReference>
<evidence type="ECO:0000256" key="1">
    <source>
        <dbReference type="ARBA" id="ARBA00000900"/>
    </source>
</evidence>
<dbReference type="EC" id="2.3.2.27" evidence="3"/>
<evidence type="ECO:0000256" key="4">
    <source>
        <dbReference type="ARBA" id="ARBA00022679"/>
    </source>
</evidence>
<feature type="compositionally biased region" description="Low complexity" evidence="6">
    <location>
        <begin position="15"/>
        <end position="29"/>
    </location>
</feature>